<reference evidence="3" key="1">
    <citation type="journal article" date="2014" name="Proc. Natl. Acad. Sci. U.S.A.">
        <title>Extensive sampling of basidiomycete genomes demonstrates inadequacy of the white-rot/brown-rot paradigm for wood decay fungi.</title>
        <authorList>
            <person name="Riley R."/>
            <person name="Salamov A.A."/>
            <person name="Brown D.W."/>
            <person name="Nagy L.G."/>
            <person name="Floudas D."/>
            <person name="Held B.W."/>
            <person name="Levasseur A."/>
            <person name="Lombard V."/>
            <person name="Morin E."/>
            <person name="Otillar R."/>
            <person name="Lindquist E.A."/>
            <person name="Sun H."/>
            <person name="LaButti K.M."/>
            <person name="Schmutz J."/>
            <person name="Jabbour D."/>
            <person name="Luo H."/>
            <person name="Baker S.E."/>
            <person name="Pisabarro A.G."/>
            <person name="Walton J.D."/>
            <person name="Blanchette R.A."/>
            <person name="Henrissat B."/>
            <person name="Martin F."/>
            <person name="Cullen D."/>
            <person name="Hibbett D.S."/>
            <person name="Grigoriev I.V."/>
        </authorList>
    </citation>
    <scope>NUCLEOTIDE SEQUENCE [LARGE SCALE GENOMIC DNA]</scope>
    <source>
        <strain evidence="3">MUCL 33604</strain>
    </source>
</reference>
<accession>A0A067PS48</accession>
<proteinExistence type="predicted"/>
<name>A0A067PS48_9AGAM</name>
<dbReference type="EMBL" id="KL197721">
    <property type="protein sequence ID" value="KDQ56660.1"/>
    <property type="molecule type" value="Genomic_DNA"/>
</dbReference>
<evidence type="ECO:0000313" key="3">
    <source>
        <dbReference type="Proteomes" id="UP000027265"/>
    </source>
</evidence>
<feature type="compositionally biased region" description="Polar residues" evidence="1">
    <location>
        <begin position="20"/>
        <end position="46"/>
    </location>
</feature>
<dbReference type="HOGENOM" id="CLU_2904490_0_0_1"/>
<keyword evidence="3" id="KW-1185">Reference proteome</keyword>
<feature type="region of interest" description="Disordered" evidence="1">
    <location>
        <begin position="1"/>
        <end position="52"/>
    </location>
</feature>
<sequence length="62" mass="6691">MEDDDDVGLLAGLPIHTPRSKNQTTVLGPQESKWVNANGPSPQSLSGLAYPHGEINHRLSPF</sequence>
<dbReference type="InParanoid" id="A0A067PS48"/>
<evidence type="ECO:0000256" key="1">
    <source>
        <dbReference type="SAM" id="MobiDB-lite"/>
    </source>
</evidence>
<gene>
    <name evidence="2" type="ORF">JAAARDRAFT_36148</name>
</gene>
<organism evidence="2 3">
    <name type="scientific">Jaapia argillacea MUCL 33604</name>
    <dbReference type="NCBI Taxonomy" id="933084"/>
    <lineage>
        <taxon>Eukaryota</taxon>
        <taxon>Fungi</taxon>
        <taxon>Dikarya</taxon>
        <taxon>Basidiomycota</taxon>
        <taxon>Agaricomycotina</taxon>
        <taxon>Agaricomycetes</taxon>
        <taxon>Agaricomycetidae</taxon>
        <taxon>Jaapiales</taxon>
        <taxon>Jaapiaceae</taxon>
        <taxon>Jaapia</taxon>
    </lineage>
</organism>
<evidence type="ECO:0000313" key="2">
    <source>
        <dbReference type="EMBL" id="KDQ56660.1"/>
    </source>
</evidence>
<dbReference type="AlphaFoldDB" id="A0A067PS48"/>
<dbReference type="Proteomes" id="UP000027265">
    <property type="component" value="Unassembled WGS sequence"/>
</dbReference>
<protein>
    <submittedName>
        <fullName evidence="2">Uncharacterized protein</fullName>
    </submittedName>
</protein>